<accession>A0A9P4GED1</accession>
<protein>
    <recommendedName>
        <fullName evidence="3">BTB domain-containing protein</fullName>
    </recommendedName>
</protein>
<dbReference type="Proteomes" id="UP000800039">
    <property type="component" value="Unassembled WGS sequence"/>
</dbReference>
<evidence type="ECO:0000313" key="2">
    <source>
        <dbReference type="Proteomes" id="UP000800039"/>
    </source>
</evidence>
<reference evidence="1" key="1">
    <citation type="submission" date="2020-01" db="EMBL/GenBank/DDBJ databases">
        <authorList>
            <consortium name="DOE Joint Genome Institute"/>
            <person name="Haridas S."/>
            <person name="Albert R."/>
            <person name="Binder M."/>
            <person name="Bloem J."/>
            <person name="Labutti K."/>
            <person name="Salamov A."/>
            <person name="Andreopoulos B."/>
            <person name="Baker S.E."/>
            <person name="Barry K."/>
            <person name="Bills G."/>
            <person name="Bluhm B.H."/>
            <person name="Cannon C."/>
            <person name="Castanera R."/>
            <person name="Culley D.E."/>
            <person name="Daum C."/>
            <person name="Ezra D."/>
            <person name="Gonzalez J.B."/>
            <person name="Henrissat B."/>
            <person name="Kuo A."/>
            <person name="Liang C."/>
            <person name="Lipzen A."/>
            <person name="Lutzoni F."/>
            <person name="Magnuson J."/>
            <person name="Mondo S."/>
            <person name="Nolan M."/>
            <person name="Ohm R."/>
            <person name="Pangilinan J."/>
            <person name="Park H.-J."/>
            <person name="Ramirez L."/>
            <person name="Alfaro M."/>
            <person name="Sun H."/>
            <person name="Tritt A."/>
            <person name="Yoshinaga Y."/>
            <person name="Zwiers L.-H."/>
            <person name="Turgeon B.G."/>
            <person name="Goodwin S.B."/>
            <person name="Spatafora J.W."/>
            <person name="Crous P.W."/>
            <person name="Grigoriev I.V."/>
        </authorList>
    </citation>
    <scope>NUCLEOTIDE SEQUENCE</scope>
    <source>
        <strain evidence="1">CBS 394.84</strain>
    </source>
</reference>
<dbReference type="Gene3D" id="3.30.710.10">
    <property type="entry name" value="Potassium Channel Kv1.1, Chain A"/>
    <property type="match status" value="1"/>
</dbReference>
<dbReference type="OrthoDB" id="1022638at2759"/>
<dbReference type="PANTHER" id="PTHR47843:SF2">
    <property type="entry name" value="BTB DOMAIN-CONTAINING PROTEIN"/>
    <property type="match status" value="1"/>
</dbReference>
<comment type="caution">
    <text evidence="1">The sequence shown here is derived from an EMBL/GenBank/DDBJ whole genome shotgun (WGS) entry which is preliminary data.</text>
</comment>
<dbReference type="PANTHER" id="PTHR47843">
    <property type="entry name" value="BTB DOMAIN-CONTAINING PROTEIN-RELATED"/>
    <property type="match status" value="1"/>
</dbReference>
<dbReference type="RefSeq" id="XP_040786233.1">
    <property type="nucleotide sequence ID" value="XM_040932027.1"/>
</dbReference>
<evidence type="ECO:0000313" key="1">
    <source>
        <dbReference type="EMBL" id="KAF1843670.1"/>
    </source>
</evidence>
<dbReference type="AlphaFoldDB" id="A0A9P4GED1"/>
<gene>
    <name evidence="1" type="ORF">K460DRAFT_357369</name>
</gene>
<name>A0A9P4GED1_9PLEO</name>
<dbReference type="GeneID" id="63849279"/>
<keyword evidence="2" id="KW-1185">Reference proteome</keyword>
<sequence>MSNPSEKMEVEFKSDCGRILRTEALNIIDMITITVGTGAEAVKFPVHEAVARKSSAFLDNAMKPEWASPKADPRDIQLVDEDPELFKVYLHWLYFKNMPTVYAGSKGKNYNHEYVLLCRCYIMGEKLMDVGFKNAMLDALVGAMENTPRLVPGLTAINIIYAGTLGGSPARRFLVDIWVKMADESWLDYLTAALPHAFVLEFSRVLLQSRCKGKEDTRAWMERVKEYHEA</sequence>
<dbReference type="EMBL" id="ML976617">
    <property type="protein sequence ID" value="KAF1843670.1"/>
    <property type="molecule type" value="Genomic_DNA"/>
</dbReference>
<dbReference type="InterPro" id="IPR011333">
    <property type="entry name" value="SKP1/BTB/POZ_sf"/>
</dbReference>
<proteinExistence type="predicted"/>
<evidence type="ECO:0008006" key="3">
    <source>
        <dbReference type="Google" id="ProtNLM"/>
    </source>
</evidence>
<organism evidence="1 2">
    <name type="scientific">Cucurbitaria berberidis CBS 394.84</name>
    <dbReference type="NCBI Taxonomy" id="1168544"/>
    <lineage>
        <taxon>Eukaryota</taxon>
        <taxon>Fungi</taxon>
        <taxon>Dikarya</taxon>
        <taxon>Ascomycota</taxon>
        <taxon>Pezizomycotina</taxon>
        <taxon>Dothideomycetes</taxon>
        <taxon>Pleosporomycetidae</taxon>
        <taxon>Pleosporales</taxon>
        <taxon>Pleosporineae</taxon>
        <taxon>Cucurbitariaceae</taxon>
        <taxon>Cucurbitaria</taxon>
    </lineage>
</organism>